<reference evidence="1" key="1">
    <citation type="submission" date="2021-01" db="EMBL/GenBank/DDBJ databases">
        <authorList>
            <person name="Corre E."/>
            <person name="Pelletier E."/>
            <person name="Niang G."/>
            <person name="Scheremetjew M."/>
            <person name="Finn R."/>
            <person name="Kale V."/>
            <person name="Holt S."/>
            <person name="Cochrane G."/>
            <person name="Meng A."/>
            <person name="Brown T."/>
            <person name="Cohen L."/>
        </authorList>
    </citation>
    <scope>NUCLEOTIDE SEQUENCE</scope>
    <source>
        <strain evidence="1">Fehren 1</strain>
    </source>
</reference>
<organism evidence="1">
    <name type="scientific">Favella ehrenbergii</name>
    <dbReference type="NCBI Taxonomy" id="182087"/>
    <lineage>
        <taxon>Eukaryota</taxon>
        <taxon>Sar</taxon>
        <taxon>Alveolata</taxon>
        <taxon>Ciliophora</taxon>
        <taxon>Intramacronucleata</taxon>
        <taxon>Spirotrichea</taxon>
        <taxon>Choreotrichia</taxon>
        <taxon>Tintinnida</taxon>
        <taxon>Xystonellidae</taxon>
        <taxon>Favella</taxon>
    </lineage>
</organism>
<dbReference type="AlphaFoldDB" id="A0A7S3I550"/>
<dbReference type="EMBL" id="HBIE01029542">
    <property type="protein sequence ID" value="CAE0313930.1"/>
    <property type="molecule type" value="Transcribed_RNA"/>
</dbReference>
<proteinExistence type="predicted"/>
<accession>A0A7S3I550</accession>
<name>A0A7S3I550_9SPIT</name>
<gene>
    <name evidence="1" type="ORF">FEHR0123_LOCUS8854</name>
</gene>
<sequence length="159" mass="17790">MLIDNAVSQSYDGVTLLGKHMEQAASVEMINARNTVQMVPQEEVRSEHDLGFMTEVDAEYVAKTFAGGKDSQKTGDVVSTRFSEVEGNTSAPRQSTSMLEMEKAEFKQVIKELISKEQTDQLQMEERILEKMRKRALSKGWDKPSGAKVAPLKILQSLH</sequence>
<evidence type="ECO:0000313" key="1">
    <source>
        <dbReference type="EMBL" id="CAE0313930.1"/>
    </source>
</evidence>
<protein>
    <submittedName>
        <fullName evidence="1">Uncharacterized protein</fullName>
    </submittedName>
</protein>